<keyword evidence="3" id="KW-1185">Reference proteome</keyword>
<comment type="caution">
    <text evidence="2">The sequence shown here is derived from an EMBL/GenBank/DDBJ whole genome shotgun (WGS) entry which is preliminary data.</text>
</comment>
<protein>
    <submittedName>
        <fullName evidence="2">Uncharacterized protein</fullName>
    </submittedName>
</protein>
<sequence>MKRLMDVGEAREPLRVSPANQKEPKWFYTVGSSACICAMHFLTGTKPLAPCPEGDVKPSAPDVVTTSMTTAVSSSPPAPSQREGLKV</sequence>
<dbReference type="Proteomes" id="UP000299102">
    <property type="component" value="Unassembled WGS sequence"/>
</dbReference>
<gene>
    <name evidence="2" type="ORF">EVAR_84031_1</name>
</gene>
<evidence type="ECO:0000313" key="3">
    <source>
        <dbReference type="Proteomes" id="UP000299102"/>
    </source>
</evidence>
<evidence type="ECO:0000256" key="1">
    <source>
        <dbReference type="SAM" id="MobiDB-lite"/>
    </source>
</evidence>
<feature type="region of interest" description="Disordered" evidence="1">
    <location>
        <begin position="68"/>
        <end position="87"/>
    </location>
</feature>
<evidence type="ECO:0000313" key="2">
    <source>
        <dbReference type="EMBL" id="GBP58836.1"/>
    </source>
</evidence>
<proteinExistence type="predicted"/>
<accession>A0A4C1X519</accession>
<dbReference type="EMBL" id="BGZK01000745">
    <property type="protein sequence ID" value="GBP58836.1"/>
    <property type="molecule type" value="Genomic_DNA"/>
</dbReference>
<reference evidence="2 3" key="1">
    <citation type="journal article" date="2019" name="Commun. Biol.">
        <title>The bagworm genome reveals a unique fibroin gene that provides high tensile strength.</title>
        <authorList>
            <person name="Kono N."/>
            <person name="Nakamura H."/>
            <person name="Ohtoshi R."/>
            <person name="Tomita M."/>
            <person name="Numata K."/>
            <person name="Arakawa K."/>
        </authorList>
    </citation>
    <scope>NUCLEOTIDE SEQUENCE [LARGE SCALE GENOMIC DNA]</scope>
</reference>
<organism evidence="2 3">
    <name type="scientific">Eumeta variegata</name>
    <name type="common">Bagworm moth</name>
    <name type="synonym">Eumeta japonica</name>
    <dbReference type="NCBI Taxonomy" id="151549"/>
    <lineage>
        <taxon>Eukaryota</taxon>
        <taxon>Metazoa</taxon>
        <taxon>Ecdysozoa</taxon>
        <taxon>Arthropoda</taxon>
        <taxon>Hexapoda</taxon>
        <taxon>Insecta</taxon>
        <taxon>Pterygota</taxon>
        <taxon>Neoptera</taxon>
        <taxon>Endopterygota</taxon>
        <taxon>Lepidoptera</taxon>
        <taxon>Glossata</taxon>
        <taxon>Ditrysia</taxon>
        <taxon>Tineoidea</taxon>
        <taxon>Psychidae</taxon>
        <taxon>Oiketicinae</taxon>
        <taxon>Eumeta</taxon>
    </lineage>
</organism>
<name>A0A4C1X519_EUMVA</name>
<dbReference type="AlphaFoldDB" id="A0A4C1X519"/>